<dbReference type="EMBL" id="ASSJ01000035">
    <property type="protein sequence ID" value="ERN42073.1"/>
    <property type="molecule type" value="Genomic_DNA"/>
</dbReference>
<proteinExistence type="predicted"/>
<keyword evidence="2" id="KW-0732">Signal</keyword>
<feature type="chain" id="PRO_5004658805" evidence="2">
    <location>
        <begin position="25"/>
        <end position="117"/>
    </location>
</feature>
<name>U5DC19_9CHRO</name>
<keyword evidence="4" id="KW-1185">Reference proteome</keyword>
<dbReference type="Proteomes" id="UP000016960">
    <property type="component" value="Unassembled WGS sequence"/>
</dbReference>
<dbReference type="InParanoid" id="U5DC19"/>
<organism evidence="3 4">
    <name type="scientific">Rubidibacter lacunae KORDI 51-2</name>
    <dbReference type="NCBI Taxonomy" id="582515"/>
    <lineage>
        <taxon>Bacteria</taxon>
        <taxon>Bacillati</taxon>
        <taxon>Cyanobacteriota</taxon>
        <taxon>Cyanophyceae</taxon>
        <taxon>Oscillatoriophycideae</taxon>
        <taxon>Chroococcales</taxon>
        <taxon>Aphanothecaceae</taxon>
        <taxon>Rubidibacter</taxon>
    </lineage>
</organism>
<dbReference type="AlphaFoldDB" id="U5DC19"/>
<feature type="signal peptide" evidence="2">
    <location>
        <begin position="1"/>
        <end position="24"/>
    </location>
</feature>
<comment type="caution">
    <text evidence="3">The sequence shown here is derived from an EMBL/GenBank/DDBJ whole genome shotgun (WGS) entry which is preliminary data.</text>
</comment>
<dbReference type="eggNOG" id="ENOG502ZDMC">
    <property type="taxonomic scope" value="Bacteria"/>
</dbReference>
<protein>
    <submittedName>
        <fullName evidence="3">Uncharacterized protein</fullName>
    </submittedName>
</protein>
<evidence type="ECO:0000256" key="2">
    <source>
        <dbReference type="SAM" id="SignalP"/>
    </source>
</evidence>
<evidence type="ECO:0000313" key="3">
    <source>
        <dbReference type="EMBL" id="ERN42073.1"/>
    </source>
</evidence>
<evidence type="ECO:0000313" key="4">
    <source>
        <dbReference type="Proteomes" id="UP000016960"/>
    </source>
</evidence>
<evidence type="ECO:0000256" key="1">
    <source>
        <dbReference type="SAM" id="MobiDB-lite"/>
    </source>
</evidence>
<gene>
    <name evidence="3" type="ORF">KR51_00014140</name>
</gene>
<sequence>MRHSVVIKASLCLASAVAVTSLNALPGLAQSVLLAQRTERHEVIQVAPSGQQVQPTRRAPESPTGFPIGGPNLNNHNCPEGTVLIMWDKPIYDEEGLFVVGYEPTPICVDEDLEPAG</sequence>
<accession>U5DC19</accession>
<reference evidence="3 4" key="1">
    <citation type="submission" date="2013-05" db="EMBL/GenBank/DDBJ databases">
        <title>Draft genome sequence of Rubidibacter lacunae KORDI 51-2.</title>
        <authorList>
            <person name="Choi D.H."/>
            <person name="Noh J.H."/>
            <person name="Kwon K.-K."/>
            <person name="Lee J.-H."/>
            <person name="Ryu J.-Y."/>
        </authorList>
    </citation>
    <scope>NUCLEOTIDE SEQUENCE [LARGE SCALE GENOMIC DNA]</scope>
    <source>
        <strain evidence="3 4">KORDI 51-2</strain>
    </source>
</reference>
<feature type="region of interest" description="Disordered" evidence="1">
    <location>
        <begin position="48"/>
        <end position="73"/>
    </location>
</feature>